<keyword evidence="2" id="KW-1185">Reference proteome</keyword>
<dbReference type="HOGENOM" id="CLU_733429_0_0_0"/>
<dbReference type="eggNOG" id="COG3598">
    <property type="taxonomic scope" value="Bacteria"/>
</dbReference>
<dbReference type="EMBL" id="CP001823">
    <property type="protein sequence ID" value="ACZ39663.1"/>
    <property type="molecule type" value="Genomic_DNA"/>
</dbReference>
<dbReference type="InterPro" id="IPR036388">
    <property type="entry name" value="WH-like_DNA-bd_sf"/>
</dbReference>
<dbReference type="AlphaFoldDB" id="D1C6N8"/>
<dbReference type="InParanoid" id="D1C6N8"/>
<dbReference type="GO" id="GO:0006355">
    <property type="term" value="P:regulation of DNA-templated transcription"/>
    <property type="evidence" value="ECO:0007669"/>
    <property type="project" value="UniProtKB-ARBA"/>
</dbReference>
<dbReference type="Proteomes" id="UP000002027">
    <property type="component" value="Chromosome 1"/>
</dbReference>
<dbReference type="InterPro" id="IPR011991">
    <property type="entry name" value="ArsR-like_HTH"/>
</dbReference>
<evidence type="ECO:0000313" key="1">
    <source>
        <dbReference type="EMBL" id="ACZ39663.1"/>
    </source>
</evidence>
<dbReference type="SUPFAM" id="SSF46785">
    <property type="entry name" value="Winged helix' DNA-binding domain"/>
    <property type="match status" value="1"/>
</dbReference>
<protein>
    <submittedName>
        <fullName evidence="1">RecA-family ATPase-like protein</fullName>
    </submittedName>
</protein>
<dbReference type="eggNOG" id="COG0735">
    <property type="taxonomic scope" value="Bacteria"/>
</dbReference>
<sequence length="377" mass="41117">MSASTVRTAHARSSFSLSLKGSEMMKTEAQPSERVLTVVEVWRQPEPSPRQYIVEGLIPAGRITSLFADGGTGKSYLALYVAVCVALGRPVFNRAVIQGPVLFVDAELDAEEFVRRAYEVARGLGLERPPEGLFYHRIAGSLADPLVMADVEAVVEKVTPVLVVLDSVMAAAFGADLERAPDTTATFKSVERWGTVLALDHVPKPAPGANLSQLRAYGSVFKYNLSRSVLQLIQAEAGGLILRQTKHNFGPKSAPLSIAMDFGADRVTFAEVPINDDRFAGIDDHLPTGERVFRVLMQYERGTTPDALAQELELSAGTVRNALTALKKAGRVEQVERGVWRVTHFHHFTALKGGEVMNFGLLCPNGHTSEDEEEVEY</sequence>
<dbReference type="Gene3D" id="3.40.50.300">
    <property type="entry name" value="P-loop containing nucleotide triphosphate hydrolases"/>
    <property type="match status" value="1"/>
</dbReference>
<dbReference type="STRING" id="479434.Sthe_2241"/>
<gene>
    <name evidence="1" type="ordered locus">Sthe_2241</name>
</gene>
<reference evidence="2" key="1">
    <citation type="submission" date="2009-11" db="EMBL/GenBank/DDBJ databases">
        <title>The complete chromosome 1 of Sphaerobacter thermophilus DSM 20745.</title>
        <authorList>
            <person name="Lucas S."/>
            <person name="Copeland A."/>
            <person name="Lapidus A."/>
            <person name="Glavina del Rio T."/>
            <person name="Dalin E."/>
            <person name="Tice H."/>
            <person name="Bruce D."/>
            <person name="Goodwin L."/>
            <person name="Pitluck S."/>
            <person name="Kyrpides N."/>
            <person name="Mavromatis K."/>
            <person name="Ivanova N."/>
            <person name="Mikhailova N."/>
            <person name="LaButti K.M."/>
            <person name="Clum A."/>
            <person name="Sun H.I."/>
            <person name="Brettin T."/>
            <person name="Detter J.C."/>
            <person name="Han C."/>
            <person name="Larimer F."/>
            <person name="Land M."/>
            <person name="Hauser L."/>
            <person name="Markowitz V."/>
            <person name="Cheng J.F."/>
            <person name="Hugenholtz P."/>
            <person name="Woyke T."/>
            <person name="Wu D."/>
            <person name="Steenblock K."/>
            <person name="Schneider S."/>
            <person name="Pukall R."/>
            <person name="Goeker M."/>
            <person name="Klenk H.P."/>
            <person name="Eisen J.A."/>
        </authorList>
    </citation>
    <scope>NUCLEOTIDE SEQUENCE [LARGE SCALE GENOMIC DNA]</scope>
    <source>
        <strain evidence="2">ATCC 49802 / DSM 20745 / S 6022</strain>
    </source>
</reference>
<dbReference type="SUPFAM" id="SSF52540">
    <property type="entry name" value="P-loop containing nucleoside triphosphate hydrolases"/>
    <property type="match status" value="1"/>
</dbReference>
<dbReference type="InterPro" id="IPR036390">
    <property type="entry name" value="WH_DNA-bd_sf"/>
</dbReference>
<dbReference type="OrthoDB" id="167039at2"/>
<proteinExistence type="predicted"/>
<dbReference type="InterPro" id="IPR027417">
    <property type="entry name" value="P-loop_NTPase"/>
</dbReference>
<dbReference type="Gene3D" id="1.10.10.10">
    <property type="entry name" value="Winged helix-like DNA-binding domain superfamily/Winged helix DNA-binding domain"/>
    <property type="match status" value="1"/>
</dbReference>
<dbReference type="SMR" id="D1C6N8"/>
<dbReference type="Pfam" id="PF13481">
    <property type="entry name" value="AAA_25"/>
    <property type="match status" value="1"/>
</dbReference>
<dbReference type="CDD" id="cd00090">
    <property type="entry name" value="HTH_ARSR"/>
    <property type="match status" value="1"/>
</dbReference>
<name>D1C6N8_SPHTD</name>
<dbReference type="KEGG" id="sti:Sthe_2241"/>
<organism evidence="1 2">
    <name type="scientific">Sphaerobacter thermophilus (strain ATCC 49802 / DSM 20745 / KCCM 41009 / NCIMB 13125 / S 6022)</name>
    <dbReference type="NCBI Taxonomy" id="479434"/>
    <lineage>
        <taxon>Bacteria</taxon>
        <taxon>Pseudomonadati</taxon>
        <taxon>Thermomicrobiota</taxon>
        <taxon>Thermomicrobia</taxon>
        <taxon>Sphaerobacterales</taxon>
        <taxon>Sphaerobacterineae</taxon>
        <taxon>Sphaerobacteraceae</taxon>
        <taxon>Sphaerobacter</taxon>
    </lineage>
</organism>
<reference evidence="1 2" key="2">
    <citation type="journal article" date="2010" name="Stand. Genomic Sci.">
        <title>Complete genome sequence of Desulfohalobium retbaense type strain (HR(100)).</title>
        <authorList>
            <person name="Spring S."/>
            <person name="Nolan M."/>
            <person name="Lapidus A."/>
            <person name="Glavina Del Rio T."/>
            <person name="Copeland A."/>
            <person name="Tice H."/>
            <person name="Cheng J.F."/>
            <person name="Lucas S."/>
            <person name="Land M."/>
            <person name="Chen F."/>
            <person name="Bruce D."/>
            <person name="Goodwin L."/>
            <person name="Pitluck S."/>
            <person name="Ivanova N."/>
            <person name="Mavromatis K."/>
            <person name="Mikhailova N."/>
            <person name="Pati A."/>
            <person name="Chen A."/>
            <person name="Palaniappan K."/>
            <person name="Hauser L."/>
            <person name="Chang Y.J."/>
            <person name="Jeffries C.D."/>
            <person name="Munk C."/>
            <person name="Kiss H."/>
            <person name="Chain P."/>
            <person name="Han C."/>
            <person name="Brettin T."/>
            <person name="Detter J.C."/>
            <person name="Schuler E."/>
            <person name="Goker M."/>
            <person name="Rohde M."/>
            <person name="Bristow J."/>
            <person name="Eisen J.A."/>
            <person name="Markowitz V."/>
            <person name="Hugenholtz P."/>
            <person name="Kyrpides N.C."/>
            <person name="Klenk H.P."/>
        </authorList>
    </citation>
    <scope>NUCLEOTIDE SEQUENCE [LARGE SCALE GENOMIC DNA]</scope>
    <source>
        <strain evidence="2">ATCC 49802 / DSM 20745 / S 6022</strain>
    </source>
</reference>
<accession>D1C6N8</accession>
<evidence type="ECO:0000313" key="2">
    <source>
        <dbReference type="Proteomes" id="UP000002027"/>
    </source>
</evidence>